<comment type="caution">
    <text evidence="1">The sequence shown here is derived from an EMBL/GenBank/DDBJ whole genome shotgun (WGS) entry which is preliminary data.</text>
</comment>
<evidence type="ECO:0000313" key="1">
    <source>
        <dbReference type="EMBL" id="KAJ2967196.1"/>
    </source>
</evidence>
<organism evidence="1 2">
    <name type="scientific">Trametes sanguinea</name>
    <dbReference type="NCBI Taxonomy" id="158606"/>
    <lineage>
        <taxon>Eukaryota</taxon>
        <taxon>Fungi</taxon>
        <taxon>Dikarya</taxon>
        <taxon>Basidiomycota</taxon>
        <taxon>Agaricomycotina</taxon>
        <taxon>Agaricomycetes</taxon>
        <taxon>Polyporales</taxon>
        <taxon>Polyporaceae</taxon>
        <taxon>Trametes</taxon>
    </lineage>
</organism>
<accession>A0ACC1MLQ0</accession>
<reference evidence="1" key="1">
    <citation type="submission" date="2022-08" db="EMBL/GenBank/DDBJ databases">
        <title>Genome Sequence of Pycnoporus sanguineus.</title>
        <authorList>
            <person name="Buettner E."/>
        </authorList>
    </citation>
    <scope>NUCLEOTIDE SEQUENCE</scope>
    <source>
        <strain evidence="1">CG-C14</strain>
    </source>
</reference>
<sequence>MPEQGANLPAKTFEPTMPCSSPAKAHRRTFALKTTPRLAIARAIANNAAVPDASSFAPGARTLPNDPRSS</sequence>
<gene>
    <name evidence="1" type="ORF">NUW54_g13576</name>
</gene>
<keyword evidence="2" id="KW-1185">Reference proteome</keyword>
<dbReference type="EMBL" id="JANSHE010006399">
    <property type="protein sequence ID" value="KAJ2967196.1"/>
    <property type="molecule type" value="Genomic_DNA"/>
</dbReference>
<protein>
    <submittedName>
        <fullName evidence="1">Uncharacterized protein</fullName>
    </submittedName>
</protein>
<dbReference type="Proteomes" id="UP001144978">
    <property type="component" value="Unassembled WGS sequence"/>
</dbReference>
<proteinExistence type="predicted"/>
<evidence type="ECO:0000313" key="2">
    <source>
        <dbReference type="Proteomes" id="UP001144978"/>
    </source>
</evidence>
<name>A0ACC1MLQ0_9APHY</name>